<gene>
    <name evidence="7" type="ORF">CGI_10024768</name>
</gene>
<evidence type="ECO:0000256" key="1">
    <source>
        <dbReference type="ARBA" id="ARBA00001974"/>
    </source>
</evidence>
<dbReference type="Gene3D" id="3.50.50.60">
    <property type="entry name" value="FAD/NAD(P)-binding domain"/>
    <property type="match status" value="1"/>
</dbReference>
<protein>
    <submittedName>
        <fullName evidence="7">Glucose dehydrogenase [acceptor]</fullName>
    </submittedName>
</protein>
<dbReference type="SMART" id="SM00714">
    <property type="entry name" value="LITAF"/>
    <property type="match status" value="1"/>
</dbReference>
<dbReference type="InParanoid" id="K1QZ34"/>
<comment type="cofactor">
    <cofactor evidence="1">
        <name>FAD</name>
        <dbReference type="ChEBI" id="CHEBI:57692"/>
    </cofactor>
</comment>
<dbReference type="HOGENOM" id="CLU_286563_0_0_1"/>
<evidence type="ECO:0000313" key="7">
    <source>
        <dbReference type="EMBL" id="EKC42312.1"/>
    </source>
</evidence>
<proteinExistence type="inferred from homology"/>
<dbReference type="Pfam" id="PF10601">
    <property type="entry name" value="zf-LITAF-like"/>
    <property type="match status" value="1"/>
</dbReference>
<dbReference type="Gene3D" id="3.30.560.10">
    <property type="entry name" value="Glucose Oxidase, domain 3"/>
    <property type="match status" value="1"/>
</dbReference>
<dbReference type="Pfam" id="PF00732">
    <property type="entry name" value="GMC_oxred_N"/>
    <property type="match status" value="1"/>
</dbReference>
<dbReference type="InterPro" id="IPR006629">
    <property type="entry name" value="LITAF"/>
</dbReference>
<dbReference type="SUPFAM" id="SSF51905">
    <property type="entry name" value="FAD/NAD(P)-binding domain"/>
    <property type="match status" value="1"/>
</dbReference>
<dbReference type="EMBL" id="JH816160">
    <property type="protein sequence ID" value="EKC42312.1"/>
    <property type="molecule type" value="Genomic_DNA"/>
</dbReference>
<dbReference type="AlphaFoldDB" id="K1QZ34"/>
<accession>K1QZ34</accession>
<feature type="region of interest" description="Disordered" evidence="5">
    <location>
        <begin position="894"/>
        <end position="931"/>
    </location>
</feature>
<comment type="similarity">
    <text evidence="2">Belongs to the GMC oxidoreductase family.</text>
</comment>
<keyword evidence="3" id="KW-0285">Flavoprotein</keyword>
<evidence type="ECO:0000256" key="2">
    <source>
        <dbReference type="ARBA" id="ARBA00010790"/>
    </source>
</evidence>
<dbReference type="PANTHER" id="PTHR11552">
    <property type="entry name" value="GLUCOSE-METHANOL-CHOLINE GMC OXIDOREDUCTASE"/>
    <property type="match status" value="1"/>
</dbReference>
<dbReference type="PROSITE" id="PS51837">
    <property type="entry name" value="LITAF"/>
    <property type="match status" value="1"/>
</dbReference>
<evidence type="ECO:0000256" key="4">
    <source>
        <dbReference type="ARBA" id="ARBA00022827"/>
    </source>
</evidence>
<keyword evidence="6" id="KW-0472">Membrane</keyword>
<dbReference type="InterPro" id="IPR007867">
    <property type="entry name" value="GMC_OxRtase_C"/>
</dbReference>
<feature type="transmembrane region" description="Helical" evidence="6">
    <location>
        <begin position="77"/>
        <end position="98"/>
    </location>
</feature>
<dbReference type="InterPro" id="IPR000172">
    <property type="entry name" value="GMC_OxRdtase_N"/>
</dbReference>
<sequence length="1078" mass="119678">MDVTTKEEIAFTKEDQNVCNTAPSVVDCDKDVPVIIAKESNEADPLIFVDDYYHPDETICPLCKNCVQPVVNYRMGFLPFLVMCFMIMTCIFGLLSWLPLIDKRLKTVIHYCPSCNREIWRLTRMLHDYRSDTIVSGVIDAQLDCSIVLHGTYDYIIVGGGTSGSVIASRLSEDPDIRVLLLEAGKADDDIFESHVIDTPGLAYSLVGSSVDWKYETEPQQFCCGGLKEQKVRLSRGMVLGGTSAIDSMEHIRGSQHVFNEWEQSGATGWNFTNVKDFFKMAEDVNIKRVPLTNHRGQCGPLHITEQTDDSLRYSMFKAGTTEMGWPVIECNIGENIGLCRSQLTIKQGNRISSAKAYLNPVKRRVNLDIQTEAKVVKININEYNLKATGVNFFYRGKNYTINVRHDVILAAGPIETPKLLMLSGIGKPEHLAALNITVLEDLPVGNNLQDGFSVPLRMYVNVPTYRPDKPMENVQRWRDYIYLRRGELADGLTDAHFFLRTLPSKPSKYADIAITVINMLPDNDHSLLMKMNVEKQVRDTWYKQGRGKNGVLLEITLMHAESRGTVRLRSADPNDPPIIDPNYLKESVDVEDLRKGVEFVQRLAKTVAFQSVSAELEQDLKECEIHPTNSQDYWRCYIRYLGYSSNQIVGTAKMGRLDDNTTVVDSSLRVKGIKGLRVADASIMPQSTGLTRASVIMIGEKAANIIKKDLEEHRANRNNPQTFINAVKTAEPKNLDPLTSSVYDTNSSVVKLENTEPIDPVTAPLNSASETDLLSIFEQLIMDPVADPLPPVAPEAGSLAGPVDLATGTGILDRSGRLTEDALLKLVGAASGPKELTIENPAKSQLTKPLDIAKAARNTVKHTQEKPTMGIATADVFSEIQNLSLNQQGIKLDATQRPPSSNSNSLKVERSRVTLGSTARSRAENTGATRQQSIKNVMNPMKNEISALKRHQVIDMHSLLHDRAVSNPTNKVVDMHSLLNRQPPSLEPKNSILPESLGLERNVNQNMGKVGALRRLSDSLQRSRVSSIGIESSFDQHRDAFPSTEPDVLNFAGNAGSLSSNNLGNRNLNLRRNPKFS</sequence>
<dbReference type="GO" id="GO:0016614">
    <property type="term" value="F:oxidoreductase activity, acting on CH-OH group of donors"/>
    <property type="evidence" value="ECO:0007669"/>
    <property type="project" value="InterPro"/>
</dbReference>
<evidence type="ECO:0000256" key="6">
    <source>
        <dbReference type="SAM" id="Phobius"/>
    </source>
</evidence>
<dbReference type="InterPro" id="IPR036188">
    <property type="entry name" value="FAD/NAD-bd_sf"/>
</dbReference>
<dbReference type="InterPro" id="IPR012132">
    <property type="entry name" value="GMC_OxRdtase"/>
</dbReference>
<dbReference type="PANTHER" id="PTHR11552:SF147">
    <property type="entry name" value="CHOLINE DEHYDROGENASE, MITOCHONDRIAL"/>
    <property type="match status" value="1"/>
</dbReference>
<keyword evidence="4" id="KW-0274">FAD</keyword>
<feature type="compositionally biased region" description="Polar residues" evidence="5">
    <location>
        <begin position="898"/>
        <end position="907"/>
    </location>
</feature>
<keyword evidence="6" id="KW-1133">Transmembrane helix</keyword>
<organism evidence="7">
    <name type="scientific">Magallana gigas</name>
    <name type="common">Pacific oyster</name>
    <name type="synonym">Crassostrea gigas</name>
    <dbReference type="NCBI Taxonomy" id="29159"/>
    <lineage>
        <taxon>Eukaryota</taxon>
        <taxon>Metazoa</taxon>
        <taxon>Spiralia</taxon>
        <taxon>Lophotrochozoa</taxon>
        <taxon>Mollusca</taxon>
        <taxon>Bivalvia</taxon>
        <taxon>Autobranchia</taxon>
        <taxon>Pteriomorphia</taxon>
        <taxon>Ostreida</taxon>
        <taxon>Ostreoidea</taxon>
        <taxon>Ostreidae</taxon>
        <taxon>Magallana</taxon>
    </lineage>
</organism>
<feature type="compositionally biased region" description="Polar residues" evidence="5">
    <location>
        <begin position="915"/>
        <end position="931"/>
    </location>
</feature>
<evidence type="ECO:0000256" key="5">
    <source>
        <dbReference type="SAM" id="MobiDB-lite"/>
    </source>
</evidence>
<reference evidence="7" key="1">
    <citation type="journal article" date="2012" name="Nature">
        <title>The oyster genome reveals stress adaptation and complexity of shell formation.</title>
        <authorList>
            <person name="Zhang G."/>
            <person name="Fang X."/>
            <person name="Guo X."/>
            <person name="Li L."/>
            <person name="Luo R."/>
            <person name="Xu F."/>
            <person name="Yang P."/>
            <person name="Zhang L."/>
            <person name="Wang X."/>
            <person name="Qi H."/>
            <person name="Xiong Z."/>
            <person name="Que H."/>
            <person name="Xie Y."/>
            <person name="Holland P.W."/>
            <person name="Paps J."/>
            <person name="Zhu Y."/>
            <person name="Wu F."/>
            <person name="Chen Y."/>
            <person name="Wang J."/>
            <person name="Peng C."/>
            <person name="Meng J."/>
            <person name="Yang L."/>
            <person name="Liu J."/>
            <person name="Wen B."/>
            <person name="Zhang N."/>
            <person name="Huang Z."/>
            <person name="Zhu Q."/>
            <person name="Feng Y."/>
            <person name="Mount A."/>
            <person name="Hedgecock D."/>
            <person name="Xu Z."/>
            <person name="Liu Y."/>
            <person name="Domazet-Loso T."/>
            <person name="Du Y."/>
            <person name="Sun X."/>
            <person name="Zhang S."/>
            <person name="Liu B."/>
            <person name="Cheng P."/>
            <person name="Jiang X."/>
            <person name="Li J."/>
            <person name="Fan D."/>
            <person name="Wang W."/>
            <person name="Fu W."/>
            <person name="Wang T."/>
            <person name="Wang B."/>
            <person name="Zhang J."/>
            <person name="Peng Z."/>
            <person name="Li Y."/>
            <person name="Li N."/>
            <person name="Wang J."/>
            <person name="Chen M."/>
            <person name="He Y."/>
            <person name="Tan F."/>
            <person name="Song X."/>
            <person name="Zheng Q."/>
            <person name="Huang R."/>
            <person name="Yang H."/>
            <person name="Du X."/>
            <person name="Chen L."/>
            <person name="Yang M."/>
            <person name="Gaffney P.M."/>
            <person name="Wang S."/>
            <person name="Luo L."/>
            <person name="She Z."/>
            <person name="Ming Y."/>
            <person name="Huang W."/>
            <person name="Zhang S."/>
            <person name="Huang B."/>
            <person name="Zhang Y."/>
            <person name="Qu T."/>
            <person name="Ni P."/>
            <person name="Miao G."/>
            <person name="Wang J."/>
            <person name="Wang Q."/>
            <person name="Steinberg C.E."/>
            <person name="Wang H."/>
            <person name="Li N."/>
            <person name="Qian L."/>
            <person name="Zhang G."/>
            <person name="Li Y."/>
            <person name="Yang H."/>
            <person name="Liu X."/>
            <person name="Wang J."/>
            <person name="Yin Y."/>
            <person name="Wang J."/>
        </authorList>
    </citation>
    <scope>NUCLEOTIDE SEQUENCE [LARGE SCALE GENOMIC DNA]</scope>
    <source>
        <strain evidence="7">05x7-T-G4-1.051#20</strain>
    </source>
</reference>
<dbReference type="GO" id="GO:0050660">
    <property type="term" value="F:flavin adenine dinucleotide binding"/>
    <property type="evidence" value="ECO:0007669"/>
    <property type="project" value="InterPro"/>
</dbReference>
<dbReference type="SUPFAM" id="SSF54373">
    <property type="entry name" value="FAD-linked reductases, C-terminal domain"/>
    <property type="match status" value="1"/>
</dbReference>
<dbReference type="PROSITE" id="PS00624">
    <property type="entry name" value="GMC_OXRED_2"/>
    <property type="match status" value="1"/>
</dbReference>
<keyword evidence="6" id="KW-0812">Transmembrane</keyword>
<evidence type="ECO:0000256" key="3">
    <source>
        <dbReference type="ARBA" id="ARBA00022630"/>
    </source>
</evidence>
<dbReference type="Pfam" id="PF05199">
    <property type="entry name" value="GMC_oxred_C"/>
    <property type="match status" value="1"/>
</dbReference>
<name>K1QZ34_MAGGI</name>